<accession>A0AAV9C914</accession>
<dbReference type="Gene3D" id="1.25.40.10">
    <property type="entry name" value="Tetratricopeptide repeat domain"/>
    <property type="match status" value="5"/>
</dbReference>
<dbReference type="FunFam" id="1.25.40.10:FF:000436">
    <property type="entry name" value="Pentatricopeptide repeat-containing protein At5g39350 family"/>
    <property type="match status" value="1"/>
</dbReference>
<keyword evidence="4" id="KW-1185">Reference proteome</keyword>
<dbReference type="AlphaFoldDB" id="A0AAV9C914"/>
<dbReference type="InterPro" id="IPR011990">
    <property type="entry name" value="TPR-like_helical_dom_sf"/>
</dbReference>
<evidence type="ECO:0000313" key="3">
    <source>
        <dbReference type="EMBL" id="KAK1284752.1"/>
    </source>
</evidence>
<dbReference type="GO" id="GO:0003723">
    <property type="term" value="F:RNA binding"/>
    <property type="evidence" value="ECO:0007669"/>
    <property type="project" value="InterPro"/>
</dbReference>
<dbReference type="PANTHER" id="PTHR47926">
    <property type="entry name" value="PENTATRICOPEPTIDE REPEAT-CONTAINING PROTEIN"/>
    <property type="match status" value="1"/>
</dbReference>
<proteinExistence type="predicted"/>
<protein>
    <submittedName>
        <fullName evidence="3">Pentatricopeptide repeat-containing protein</fullName>
    </submittedName>
</protein>
<evidence type="ECO:0000313" key="4">
    <source>
        <dbReference type="Proteomes" id="UP001180020"/>
    </source>
</evidence>
<dbReference type="GO" id="GO:0009451">
    <property type="term" value="P:RNA modification"/>
    <property type="evidence" value="ECO:0007669"/>
    <property type="project" value="InterPro"/>
</dbReference>
<dbReference type="FunFam" id="1.25.40.10:FF:000158">
    <property type="entry name" value="pentatricopeptide repeat-containing protein At2g33680"/>
    <property type="match status" value="1"/>
</dbReference>
<keyword evidence="1" id="KW-0677">Repeat</keyword>
<dbReference type="PANTHER" id="PTHR47926:SF347">
    <property type="entry name" value="PENTATRICOPEPTIDE REPEAT-CONTAINING PROTEIN"/>
    <property type="match status" value="1"/>
</dbReference>
<dbReference type="Proteomes" id="UP001180020">
    <property type="component" value="Unassembled WGS sequence"/>
</dbReference>
<gene>
    <name evidence="3" type="primary">PCMP-E26</name>
    <name evidence="3" type="ORF">QJS10_CPB21g01632</name>
</gene>
<dbReference type="PROSITE" id="PS51375">
    <property type="entry name" value="PPR"/>
    <property type="match status" value="5"/>
</dbReference>
<feature type="repeat" description="PPR" evidence="2">
    <location>
        <begin position="549"/>
        <end position="583"/>
    </location>
</feature>
<dbReference type="GO" id="GO:0099402">
    <property type="term" value="P:plant organ development"/>
    <property type="evidence" value="ECO:0007669"/>
    <property type="project" value="UniProtKB-ARBA"/>
</dbReference>
<feature type="repeat" description="PPR" evidence="2">
    <location>
        <begin position="448"/>
        <end position="482"/>
    </location>
</feature>
<dbReference type="InterPro" id="IPR002885">
    <property type="entry name" value="PPR_rpt"/>
</dbReference>
<sequence length="684" mass="74310">MKCMNFKSKPFPLNKKTLSTSPPNKYTFPSLINSSSSLHHAQNLHAVVLSLGLHSDPFIACALVASYSRHGLLSHALNVFDTVPHRDAALWNSAIDACIRHGRLTDGLALFRRMRSSGTSPDGFSLSIVLGAIPETASRVHAYGVKTALDIEAALVDAHMKCARVDDACRVFDATVRKDAFAWDAMVGGLSRNGLWERSLGSYETMRLAGFEPGSATFTAVLAACSMGGIAGFGRRVHCDAVKLGFERDPYVRTSLVGMYARCAFVDDAHRVFCDAPDEVIELWNSMISAFLCNDRSLEALGIYNTMRSRSMRPDCFTILNVLSAIESIDFGRSVHAELIKRPTLINVATQTSLLTMFLSLQQLLPSSGSVQAMRAEGLNLDIVIVVNLISACANEGSLFFGRPFHGLVIRNGAESDVFIGSALIDMYAKCGSIESAKSVFSSTRHKNLVVWNSMISGCARNAQPELSISLFSQLPKHGMAPDSASVTSALVAISSLSALRKGKTIHGYVIRHETNPDQRVLNALIDMYAKCACFDYARRVFNATPTKDTVAWNSMINGYGTHGRSEEAMELFEEMKATGTQPDEVTFLALVSACAHTGLVEEGLAIFESMMIAPRIEHYVKLVDMLGKSGRVREACEVIKAMPMEVEEGVWSSLLSGCRGMAAEVGEVAAREVMKRGGGGGRW</sequence>
<dbReference type="NCBIfam" id="TIGR00756">
    <property type="entry name" value="PPR"/>
    <property type="match status" value="4"/>
</dbReference>
<feature type="repeat" description="PPR" evidence="2">
    <location>
        <begin position="87"/>
        <end position="121"/>
    </location>
</feature>
<dbReference type="Pfam" id="PF13041">
    <property type="entry name" value="PPR_2"/>
    <property type="match status" value="1"/>
</dbReference>
<comment type="caution">
    <text evidence="3">The sequence shown here is derived from an EMBL/GenBank/DDBJ whole genome shotgun (WGS) entry which is preliminary data.</text>
</comment>
<feature type="repeat" description="PPR" evidence="2">
    <location>
        <begin position="280"/>
        <end position="314"/>
    </location>
</feature>
<evidence type="ECO:0000256" key="1">
    <source>
        <dbReference type="ARBA" id="ARBA00022737"/>
    </source>
</evidence>
<reference evidence="3" key="2">
    <citation type="submission" date="2023-06" db="EMBL/GenBank/DDBJ databases">
        <authorList>
            <person name="Ma L."/>
            <person name="Liu K.-W."/>
            <person name="Li Z."/>
            <person name="Hsiao Y.-Y."/>
            <person name="Qi Y."/>
            <person name="Fu T."/>
            <person name="Tang G."/>
            <person name="Zhang D."/>
            <person name="Sun W.-H."/>
            <person name="Liu D.-K."/>
            <person name="Li Y."/>
            <person name="Chen G.-Z."/>
            <person name="Liu X.-D."/>
            <person name="Liao X.-Y."/>
            <person name="Jiang Y.-T."/>
            <person name="Yu X."/>
            <person name="Hao Y."/>
            <person name="Huang J."/>
            <person name="Zhao X.-W."/>
            <person name="Ke S."/>
            <person name="Chen Y.-Y."/>
            <person name="Wu W.-L."/>
            <person name="Hsu J.-L."/>
            <person name="Lin Y.-F."/>
            <person name="Huang M.-D."/>
            <person name="Li C.-Y."/>
            <person name="Huang L."/>
            <person name="Wang Z.-W."/>
            <person name="Zhao X."/>
            <person name="Zhong W.-Y."/>
            <person name="Peng D.-H."/>
            <person name="Ahmad S."/>
            <person name="Lan S."/>
            <person name="Zhang J.-S."/>
            <person name="Tsai W.-C."/>
            <person name="Van De Peer Y."/>
            <person name="Liu Z.-J."/>
        </authorList>
    </citation>
    <scope>NUCLEOTIDE SEQUENCE</scope>
    <source>
        <strain evidence="3">CP</strain>
        <tissue evidence="3">Leaves</tissue>
    </source>
</reference>
<name>A0AAV9C914_ACOCL</name>
<reference evidence="3" key="1">
    <citation type="journal article" date="2023" name="Nat. Commun.">
        <title>Diploid and tetraploid genomes of Acorus and the evolution of monocots.</title>
        <authorList>
            <person name="Ma L."/>
            <person name="Liu K.W."/>
            <person name="Li Z."/>
            <person name="Hsiao Y.Y."/>
            <person name="Qi Y."/>
            <person name="Fu T."/>
            <person name="Tang G.D."/>
            <person name="Zhang D."/>
            <person name="Sun W.H."/>
            <person name="Liu D.K."/>
            <person name="Li Y."/>
            <person name="Chen G.Z."/>
            <person name="Liu X.D."/>
            <person name="Liao X.Y."/>
            <person name="Jiang Y.T."/>
            <person name="Yu X."/>
            <person name="Hao Y."/>
            <person name="Huang J."/>
            <person name="Zhao X.W."/>
            <person name="Ke S."/>
            <person name="Chen Y.Y."/>
            <person name="Wu W.L."/>
            <person name="Hsu J.L."/>
            <person name="Lin Y.F."/>
            <person name="Huang M.D."/>
            <person name="Li C.Y."/>
            <person name="Huang L."/>
            <person name="Wang Z.W."/>
            <person name="Zhao X."/>
            <person name="Zhong W.Y."/>
            <person name="Peng D.H."/>
            <person name="Ahmad S."/>
            <person name="Lan S."/>
            <person name="Zhang J.S."/>
            <person name="Tsai W.C."/>
            <person name="Van de Peer Y."/>
            <person name="Liu Z.J."/>
        </authorList>
    </citation>
    <scope>NUCLEOTIDE SEQUENCE</scope>
    <source>
        <strain evidence="3">CP</strain>
    </source>
</reference>
<organism evidence="3 4">
    <name type="scientific">Acorus calamus</name>
    <name type="common">Sweet flag</name>
    <dbReference type="NCBI Taxonomy" id="4465"/>
    <lineage>
        <taxon>Eukaryota</taxon>
        <taxon>Viridiplantae</taxon>
        <taxon>Streptophyta</taxon>
        <taxon>Embryophyta</taxon>
        <taxon>Tracheophyta</taxon>
        <taxon>Spermatophyta</taxon>
        <taxon>Magnoliopsida</taxon>
        <taxon>Liliopsida</taxon>
        <taxon>Acoraceae</taxon>
        <taxon>Acorus</taxon>
    </lineage>
</organism>
<dbReference type="InterPro" id="IPR046960">
    <property type="entry name" value="PPR_At4g14850-like_plant"/>
</dbReference>
<dbReference type="EMBL" id="JAUJYO010000021">
    <property type="protein sequence ID" value="KAK1284752.1"/>
    <property type="molecule type" value="Genomic_DNA"/>
</dbReference>
<dbReference type="Pfam" id="PF01535">
    <property type="entry name" value="PPR"/>
    <property type="match status" value="7"/>
</dbReference>
<feature type="repeat" description="PPR" evidence="2">
    <location>
        <begin position="179"/>
        <end position="213"/>
    </location>
</feature>
<evidence type="ECO:0000256" key="2">
    <source>
        <dbReference type="PROSITE-ProRule" id="PRU00708"/>
    </source>
</evidence>